<comment type="caution">
    <text evidence="2">The sequence shown here is derived from an EMBL/GenBank/DDBJ whole genome shotgun (WGS) entry which is preliminary data.</text>
</comment>
<dbReference type="Pfam" id="PF18758">
    <property type="entry name" value="KDZ"/>
    <property type="match status" value="1"/>
</dbReference>
<evidence type="ECO:0000313" key="3">
    <source>
        <dbReference type="Proteomes" id="UP001221757"/>
    </source>
</evidence>
<proteinExistence type="predicted"/>
<sequence>VGFLYDIACQLERSARKWGFLLLEYLAHLQFAVLVLHVFGHHWVCQMIYHPRRRTLFDLTDGEGCERFWHSISKLIAYLCVCGYHRRIYTLDSQILHLQKTSIRCLGSWLAQC</sequence>
<gene>
    <name evidence="2" type="ORF">B0H17DRAFT_953403</name>
</gene>
<keyword evidence="3" id="KW-1185">Reference proteome</keyword>
<name>A0AAD7CWL1_MYCRO</name>
<dbReference type="InterPro" id="IPR040521">
    <property type="entry name" value="KDZ"/>
</dbReference>
<dbReference type="PANTHER" id="PTHR33096:SF1">
    <property type="entry name" value="CXC1-LIKE CYSTEINE CLUSTER ASSOCIATED WITH KDZ TRANSPOSASES DOMAIN-CONTAINING PROTEIN"/>
    <property type="match status" value="1"/>
</dbReference>
<feature type="non-terminal residue" evidence="2">
    <location>
        <position position="113"/>
    </location>
</feature>
<keyword evidence="1" id="KW-0812">Transmembrane</keyword>
<evidence type="ECO:0000256" key="1">
    <source>
        <dbReference type="SAM" id="Phobius"/>
    </source>
</evidence>
<reference evidence="2" key="1">
    <citation type="submission" date="2023-03" db="EMBL/GenBank/DDBJ databases">
        <title>Massive genome expansion in bonnet fungi (Mycena s.s.) driven by repeated elements and novel gene families across ecological guilds.</title>
        <authorList>
            <consortium name="Lawrence Berkeley National Laboratory"/>
            <person name="Harder C.B."/>
            <person name="Miyauchi S."/>
            <person name="Viragh M."/>
            <person name="Kuo A."/>
            <person name="Thoen E."/>
            <person name="Andreopoulos B."/>
            <person name="Lu D."/>
            <person name="Skrede I."/>
            <person name="Drula E."/>
            <person name="Henrissat B."/>
            <person name="Morin E."/>
            <person name="Kohler A."/>
            <person name="Barry K."/>
            <person name="LaButti K."/>
            <person name="Morin E."/>
            <person name="Salamov A."/>
            <person name="Lipzen A."/>
            <person name="Mereny Z."/>
            <person name="Hegedus B."/>
            <person name="Baldrian P."/>
            <person name="Stursova M."/>
            <person name="Weitz H."/>
            <person name="Taylor A."/>
            <person name="Grigoriev I.V."/>
            <person name="Nagy L.G."/>
            <person name="Martin F."/>
            <person name="Kauserud H."/>
        </authorList>
    </citation>
    <scope>NUCLEOTIDE SEQUENCE</scope>
    <source>
        <strain evidence="2">CBHHK067</strain>
    </source>
</reference>
<feature type="transmembrane region" description="Helical" evidence="1">
    <location>
        <begin position="25"/>
        <end position="44"/>
    </location>
</feature>
<keyword evidence="1" id="KW-0472">Membrane</keyword>
<dbReference type="EMBL" id="JARKIE010000246">
    <property type="protein sequence ID" value="KAJ7661805.1"/>
    <property type="molecule type" value="Genomic_DNA"/>
</dbReference>
<organism evidence="2 3">
    <name type="scientific">Mycena rosella</name>
    <name type="common">Pink bonnet</name>
    <name type="synonym">Agaricus rosellus</name>
    <dbReference type="NCBI Taxonomy" id="1033263"/>
    <lineage>
        <taxon>Eukaryota</taxon>
        <taxon>Fungi</taxon>
        <taxon>Dikarya</taxon>
        <taxon>Basidiomycota</taxon>
        <taxon>Agaricomycotina</taxon>
        <taxon>Agaricomycetes</taxon>
        <taxon>Agaricomycetidae</taxon>
        <taxon>Agaricales</taxon>
        <taxon>Marasmiineae</taxon>
        <taxon>Mycenaceae</taxon>
        <taxon>Mycena</taxon>
    </lineage>
</organism>
<dbReference type="AlphaFoldDB" id="A0AAD7CWL1"/>
<keyword evidence="1" id="KW-1133">Transmembrane helix</keyword>
<protein>
    <submittedName>
        <fullName evidence="2">Uncharacterized protein</fullName>
    </submittedName>
</protein>
<dbReference type="Proteomes" id="UP001221757">
    <property type="component" value="Unassembled WGS sequence"/>
</dbReference>
<dbReference type="PANTHER" id="PTHR33096">
    <property type="entry name" value="CXC2 DOMAIN-CONTAINING PROTEIN"/>
    <property type="match status" value="1"/>
</dbReference>
<accession>A0AAD7CWL1</accession>
<evidence type="ECO:0000313" key="2">
    <source>
        <dbReference type="EMBL" id="KAJ7661805.1"/>
    </source>
</evidence>